<organism evidence="2 3">
    <name type="scientific">Camellia sinensis</name>
    <name type="common">Tea plant</name>
    <name type="synonym">Thea sinensis</name>
    <dbReference type="NCBI Taxonomy" id="4442"/>
    <lineage>
        <taxon>Eukaryota</taxon>
        <taxon>Viridiplantae</taxon>
        <taxon>Streptophyta</taxon>
        <taxon>Embryophyta</taxon>
        <taxon>Tracheophyta</taxon>
        <taxon>Spermatophyta</taxon>
        <taxon>Magnoliopsida</taxon>
        <taxon>eudicotyledons</taxon>
        <taxon>Gunneridae</taxon>
        <taxon>Pentapetalae</taxon>
        <taxon>asterids</taxon>
        <taxon>Ericales</taxon>
        <taxon>Theaceae</taxon>
        <taxon>Camellia</taxon>
    </lineage>
</organism>
<evidence type="ECO:0000313" key="2">
    <source>
        <dbReference type="EMBL" id="KAF5939374.1"/>
    </source>
</evidence>
<comment type="caution">
    <text evidence="2">The sequence shown here is derived from an EMBL/GenBank/DDBJ whole genome shotgun (WGS) entry which is preliminary data.</text>
</comment>
<feature type="region of interest" description="Disordered" evidence="1">
    <location>
        <begin position="1"/>
        <end position="20"/>
    </location>
</feature>
<name>A0A7J7GIV7_CAMSI</name>
<sequence length="61" mass="7114">MATEDNLDDEDDGIRNDEKGNELIEEGGARVLRVGVVVVSKTEGVRRRKGNRFWRWWRHSC</sequence>
<evidence type="ECO:0000313" key="3">
    <source>
        <dbReference type="Proteomes" id="UP000593564"/>
    </source>
</evidence>
<keyword evidence="3" id="KW-1185">Reference proteome</keyword>
<accession>A0A7J7GIV7</accession>
<dbReference type="Proteomes" id="UP000593564">
    <property type="component" value="Unassembled WGS sequence"/>
</dbReference>
<dbReference type="AlphaFoldDB" id="A0A7J7GIV7"/>
<protein>
    <submittedName>
        <fullName evidence="2">Uncharacterized protein</fullName>
    </submittedName>
</protein>
<gene>
    <name evidence="2" type="ORF">HYC85_023633</name>
</gene>
<evidence type="ECO:0000256" key="1">
    <source>
        <dbReference type="SAM" id="MobiDB-lite"/>
    </source>
</evidence>
<reference evidence="3" key="1">
    <citation type="journal article" date="2020" name="Nat. Commun.">
        <title>Genome assembly of wild tea tree DASZ reveals pedigree and selection history of tea varieties.</title>
        <authorList>
            <person name="Zhang W."/>
            <person name="Zhang Y."/>
            <person name="Qiu H."/>
            <person name="Guo Y."/>
            <person name="Wan H."/>
            <person name="Zhang X."/>
            <person name="Scossa F."/>
            <person name="Alseekh S."/>
            <person name="Zhang Q."/>
            <person name="Wang P."/>
            <person name="Xu L."/>
            <person name="Schmidt M.H."/>
            <person name="Jia X."/>
            <person name="Li D."/>
            <person name="Zhu A."/>
            <person name="Guo F."/>
            <person name="Chen W."/>
            <person name="Ni D."/>
            <person name="Usadel B."/>
            <person name="Fernie A.R."/>
            <person name="Wen W."/>
        </authorList>
    </citation>
    <scope>NUCLEOTIDE SEQUENCE [LARGE SCALE GENOMIC DNA]</scope>
    <source>
        <strain evidence="3">cv. G240</strain>
    </source>
</reference>
<reference evidence="2 3" key="2">
    <citation type="submission" date="2020-07" db="EMBL/GenBank/DDBJ databases">
        <title>Genome assembly of wild tea tree DASZ reveals pedigree and selection history of tea varieties.</title>
        <authorList>
            <person name="Zhang W."/>
        </authorList>
    </citation>
    <scope>NUCLEOTIDE SEQUENCE [LARGE SCALE GENOMIC DNA]</scope>
    <source>
        <strain evidence="3">cv. G240</strain>
        <tissue evidence="2">Leaf</tissue>
    </source>
</reference>
<dbReference type="EMBL" id="JACBKZ010000011">
    <property type="protein sequence ID" value="KAF5939374.1"/>
    <property type="molecule type" value="Genomic_DNA"/>
</dbReference>
<proteinExistence type="predicted"/>
<feature type="compositionally biased region" description="Acidic residues" evidence="1">
    <location>
        <begin position="1"/>
        <end position="12"/>
    </location>
</feature>